<accession>A0AAV3Y379</accession>
<dbReference type="GO" id="GO:0004519">
    <property type="term" value="F:endonuclease activity"/>
    <property type="evidence" value="ECO:0007669"/>
    <property type="project" value="UniProtKB-KW"/>
</dbReference>
<dbReference type="Proteomes" id="UP000735302">
    <property type="component" value="Unassembled WGS sequence"/>
</dbReference>
<evidence type="ECO:0000313" key="1">
    <source>
        <dbReference type="EMBL" id="GFN76702.1"/>
    </source>
</evidence>
<organism evidence="1 2">
    <name type="scientific">Plakobranchus ocellatus</name>
    <dbReference type="NCBI Taxonomy" id="259542"/>
    <lineage>
        <taxon>Eukaryota</taxon>
        <taxon>Metazoa</taxon>
        <taxon>Spiralia</taxon>
        <taxon>Lophotrochozoa</taxon>
        <taxon>Mollusca</taxon>
        <taxon>Gastropoda</taxon>
        <taxon>Heterobranchia</taxon>
        <taxon>Euthyneura</taxon>
        <taxon>Panpulmonata</taxon>
        <taxon>Sacoglossa</taxon>
        <taxon>Placobranchoidea</taxon>
        <taxon>Plakobranchidae</taxon>
        <taxon>Plakobranchus</taxon>
    </lineage>
</organism>
<dbReference type="AlphaFoldDB" id="A0AAV3Y379"/>
<keyword evidence="1" id="KW-0378">Hydrolase</keyword>
<proteinExistence type="predicted"/>
<name>A0AAV3Y379_9GAST</name>
<evidence type="ECO:0000313" key="2">
    <source>
        <dbReference type="Proteomes" id="UP000735302"/>
    </source>
</evidence>
<sequence length="84" mass="9925">MDVAGNIRWTKRCTEWQSRSGRRDTRRPEARWMDNIRRAAGPQWQRKDKIGGKGRHLQRATSCSGWTKPPSNQVNQYEIKFLLI</sequence>
<dbReference type="EMBL" id="BLXT01000407">
    <property type="protein sequence ID" value="GFN76702.1"/>
    <property type="molecule type" value="Genomic_DNA"/>
</dbReference>
<protein>
    <submittedName>
        <fullName evidence="1">Endonuclease-reverse transcriptase</fullName>
    </submittedName>
</protein>
<keyword evidence="1" id="KW-0255">Endonuclease</keyword>
<keyword evidence="2" id="KW-1185">Reference proteome</keyword>
<gene>
    <name evidence="1" type="ORF">PoB_000320800</name>
</gene>
<comment type="caution">
    <text evidence="1">The sequence shown here is derived from an EMBL/GenBank/DDBJ whole genome shotgun (WGS) entry which is preliminary data.</text>
</comment>
<keyword evidence="1" id="KW-0540">Nuclease</keyword>
<reference evidence="1 2" key="1">
    <citation type="journal article" date="2021" name="Elife">
        <title>Chloroplast acquisition without the gene transfer in kleptoplastic sea slugs, Plakobranchus ocellatus.</title>
        <authorList>
            <person name="Maeda T."/>
            <person name="Takahashi S."/>
            <person name="Yoshida T."/>
            <person name="Shimamura S."/>
            <person name="Takaki Y."/>
            <person name="Nagai Y."/>
            <person name="Toyoda A."/>
            <person name="Suzuki Y."/>
            <person name="Arimoto A."/>
            <person name="Ishii H."/>
            <person name="Satoh N."/>
            <person name="Nishiyama T."/>
            <person name="Hasebe M."/>
            <person name="Maruyama T."/>
            <person name="Minagawa J."/>
            <person name="Obokata J."/>
            <person name="Shigenobu S."/>
        </authorList>
    </citation>
    <scope>NUCLEOTIDE SEQUENCE [LARGE SCALE GENOMIC DNA]</scope>
</reference>